<organism evidence="2 3">
    <name type="scientific">Candidatus Kaiserbacteria bacterium RIFCSPHIGHO2_02_FULL_50_50</name>
    <dbReference type="NCBI Taxonomy" id="1798492"/>
    <lineage>
        <taxon>Bacteria</taxon>
        <taxon>Candidatus Kaiseribacteriota</taxon>
    </lineage>
</organism>
<dbReference type="EMBL" id="MFLF01000012">
    <property type="protein sequence ID" value="OGG59943.1"/>
    <property type="molecule type" value="Genomic_DNA"/>
</dbReference>
<name>A0A1F6DET6_9BACT</name>
<dbReference type="Proteomes" id="UP000178794">
    <property type="component" value="Unassembled WGS sequence"/>
</dbReference>
<dbReference type="STRING" id="1798492.A3C89_03315"/>
<feature type="compositionally biased region" description="Pro residues" evidence="1">
    <location>
        <begin position="61"/>
        <end position="79"/>
    </location>
</feature>
<gene>
    <name evidence="2" type="ORF">A3C89_03315</name>
</gene>
<evidence type="ECO:0000313" key="2">
    <source>
        <dbReference type="EMBL" id="OGG59943.1"/>
    </source>
</evidence>
<protein>
    <submittedName>
        <fullName evidence="2">Uncharacterized protein</fullName>
    </submittedName>
</protein>
<proteinExistence type="predicted"/>
<reference evidence="2 3" key="1">
    <citation type="journal article" date="2016" name="Nat. Commun.">
        <title>Thousands of microbial genomes shed light on interconnected biogeochemical processes in an aquifer system.</title>
        <authorList>
            <person name="Anantharaman K."/>
            <person name="Brown C.T."/>
            <person name="Hug L.A."/>
            <person name="Sharon I."/>
            <person name="Castelle C.J."/>
            <person name="Probst A.J."/>
            <person name="Thomas B.C."/>
            <person name="Singh A."/>
            <person name="Wilkins M.J."/>
            <person name="Karaoz U."/>
            <person name="Brodie E.L."/>
            <person name="Williams K.H."/>
            <person name="Hubbard S.S."/>
            <person name="Banfield J.F."/>
        </authorList>
    </citation>
    <scope>NUCLEOTIDE SEQUENCE [LARGE SCALE GENOMIC DNA]</scope>
</reference>
<dbReference type="AlphaFoldDB" id="A0A1F6DET6"/>
<comment type="caution">
    <text evidence="2">The sequence shown here is derived from an EMBL/GenBank/DDBJ whole genome shotgun (WGS) entry which is preliminary data.</text>
</comment>
<accession>A0A1F6DET6</accession>
<feature type="region of interest" description="Disordered" evidence="1">
    <location>
        <begin position="56"/>
        <end position="79"/>
    </location>
</feature>
<evidence type="ECO:0000313" key="3">
    <source>
        <dbReference type="Proteomes" id="UP000178794"/>
    </source>
</evidence>
<evidence type="ECO:0000256" key="1">
    <source>
        <dbReference type="SAM" id="MobiDB-lite"/>
    </source>
</evidence>
<sequence length="256" mass="27220">MSIGTPVGGCSGLLHVVASYPKVAACAAILGLGVGVNVLTPDQEAKCDKAIAQCQGTAQPPVTPPPAAKPQSTPPPEAVAMPVPSPPLPQAVVLDMCAGAPIITDADLFKVVGPVHVWRRAAVDPVRGKPTEPFLRILGYAAEERTVFLKKIADRDYSRTLLKKGSSVGRSTSGNGTYHDAVVVGWNPVENTGTNYKNDARMNVYTYTHKAIYNGDCVERTVTLLEPLVCQNWSRVSDVLRIVQSAADRQKAPAKK</sequence>